<dbReference type="InterPro" id="IPR012338">
    <property type="entry name" value="Beta-lactam/transpept-like"/>
</dbReference>
<dbReference type="InterPro" id="IPR050789">
    <property type="entry name" value="Diverse_Enzym_Activities"/>
</dbReference>
<dbReference type="PANTHER" id="PTHR43283">
    <property type="entry name" value="BETA-LACTAMASE-RELATED"/>
    <property type="match status" value="1"/>
</dbReference>
<dbReference type="SUPFAM" id="SSF56601">
    <property type="entry name" value="beta-lactamase/transpeptidase-like"/>
    <property type="match status" value="1"/>
</dbReference>
<protein>
    <submittedName>
        <fullName evidence="2">Beta-lactamase</fullName>
    </submittedName>
</protein>
<evidence type="ECO:0000313" key="2">
    <source>
        <dbReference type="EMBL" id="AIF01708.1"/>
    </source>
</evidence>
<accession>A0A075GJD7</accession>
<dbReference type="EMBL" id="KF900628">
    <property type="protein sequence ID" value="AIF01708.1"/>
    <property type="molecule type" value="Genomic_DNA"/>
</dbReference>
<reference evidence="2" key="1">
    <citation type="journal article" date="2014" name="Genome Biol. Evol.">
        <title>Pangenome evidence for extensive interdomain horizontal transfer affecting lineage core and shell genes in uncultured planktonic thaumarchaeota and euryarchaeota.</title>
        <authorList>
            <person name="Deschamps P."/>
            <person name="Zivanovic Y."/>
            <person name="Moreira D."/>
            <person name="Rodriguez-Valera F."/>
            <person name="Lopez-Garcia P."/>
        </authorList>
    </citation>
    <scope>NUCLEOTIDE SEQUENCE</scope>
</reference>
<name>A0A075GJD7_9EURY</name>
<sequence>MSYRQVTLTVSLLLALTSTISAQDLSTAPPEAVGLSPQGLARATEQLTKHVSNGDIAGVVAAVVRQGKVAYFESFGHIDLDARKPMPTDALFRLYSMTRPITSLAAMILWEEGAFKLDDPISTYLPEFADQRVFHTAANPELTNTRPRRGHITVEHLLTHTSGLGGRHSAMYRAEQVRLRSISLEQMVSNAARMPLYEDPGTRWRYGISTTILGRLIEVWSGVTLDTFLNERVFKPLGMKDTVFWVDPSRADRFGPAYRPNSEGMLRPHAIEIVPFTERPTLTEGGVGLVSTVPDYLRFAQMFLNGGTLNGNQVLKPETVSLMTSNRLSDDILPIGFSDPQPGRGWGLGFCVVINGEQFPFPVSEGTFWWDGSSGTRFFVDPAEDMITVIMAPASPAHGNGFREAFTDAVYNAIVD</sequence>
<organism evidence="2">
    <name type="scientific">uncultured marine group II/III euryarchaeote KM3_14_C07</name>
    <dbReference type="NCBI Taxonomy" id="1457888"/>
    <lineage>
        <taxon>Archaea</taxon>
        <taxon>Methanobacteriati</taxon>
        <taxon>Methanobacteriota</taxon>
        <taxon>environmental samples</taxon>
    </lineage>
</organism>
<dbReference type="AlphaFoldDB" id="A0A075GJD7"/>
<dbReference type="Pfam" id="PF00144">
    <property type="entry name" value="Beta-lactamase"/>
    <property type="match status" value="1"/>
</dbReference>
<feature type="domain" description="Beta-lactamase-related" evidence="1">
    <location>
        <begin position="49"/>
        <end position="397"/>
    </location>
</feature>
<dbReference type="InterPro" id="IPR001466">
    <property type="entry name" value="Beta-lactam-related"/>
</dbReference>
<dbReference type="Gene3D" id="3.40.710.10">
    <property type="entry name" value="DD-peptidase/beta-lactamase superfamily"/>
    <property type="match status" value="1"/>
</dbReference>
<evidence type="ECO:0000259" key="1">
    <source>
        <dbReference type="Pfam" id="PF00144"/>
    </source>
</evidence>
<proteinExistence type="predicted"/>
<dbReference type="PANTHER" id="PTHR43283:SF3">
    <property type="entry name" value="BETA-LACTAMASE FAMILY PROTEIN (AFU_ORTHOLOGUE AFUA_5G07500)"/>
    <property type="match status" value="1"/>
</dbReference>